<dbReference type="RefSeq" id="WP_089758975.1">
    <property type="nucleotide sequence ID" value="NZ_FNGO01000005.1"/>
</dbReference>
<proteinExistence type="predicted"/>
<organism evidence="2 3">
    <name type="scientific">Halarsenatibacter silvermanii</name>
    <dbReference type="NCBI Taxonomy" id="321763"/>
    <lineage>
        <taxon>Bacteria</taxon>
        <taxon>Bacillati</taxon>
        <taxon>Bacillota</taxon>
        <taxon>Clostridia</taxon>
        <taxon>Halanaerobiales</taxon>
        <taxon>Halarsenatibacteraceae</taxon>
        <taxon>Halarsenatibacter</taxon>
    </lineage>
</organism>
<feature type="transmembrane region" description="Helical" evidence="1">
    <location>
        <begin position="84"/>
        <end position="106"/>
    </location>
</feature>
<keyword evidence="3" id="KW-1185">Reference proteome</keyword>
<reference evidence="2 3" key="1">
    <citation type="submission" date="2016-10" db="EMBL/GenBank/DDBJ databases">
        <authorList>
            <person name="de Groot N.N."/>
        </authorList>
    </citation>
    <scope>NUCLEOTIDE SEQUENCE [LARGE SCALE GENOMIC DNA]</scope>
    <source>
        <strain evidence="2 3">SLAS-1</strain>
    </source>
</reference>
<dbReference type="Proteomes" id="UP000199476">
    <property type="component" value="Unassembled WGS sequence"/>
</dbReference>
<dbReference type="InterPro" id="IPR007272">
    <property type="entry name" value="Sulf_transp_TsuA/YedE"/>
</dbReference>
<feature type="transmembrane region" description="Helical" evidence="1">
    <location>
        <begin position="6"/>
        <end position="23"/>
    </location>
</feature>
<dbReference type="AlphaFoldDB" id="A0A1G9KZX8"/>
<feature type="transmembrane region" description="Helical" evidence="1">
    <location>
        <begin position="113"/>
        <end position="131"/>
    </location>
</feature>
<protein>
    <submittedName>
        <fullName evidence="2">Uncharacterized protein</fullName>
    </submittedName>
</protein>
<dbReference type="Pfam" id="PF04143">
    <property type="entry name" value="Sulf_transp"/>
    <property type="match status" value="1"/>
</dbReference>
<dbReference type="STRING" id="321763.SAMN04488692_105148"/>
<dbReference type="OrthoDB" id="9790409at2"/>
<feature type="transmembrane region" description="Helical" evidence="1">
    <location>
        <begin position="160"/>
        <end position="178"/>
    </location>
</feature>
<evidence type="ECO:0000313" key="2">
    <source>
        <dbReference type="EMBL" id="SDL55420.1"/>
    </source>
</evidence>
<evidence type="ECO:0000313" key="3">
    <source>
        <dbReference type="Proteomes" id="UP000199476"/>
    </source>
</evidence>
<evidence type="ECO:0000256" key="1">
    <source>
        <dbReference type="SAM" id="Phobius"/>
    </source>
</evidence>
<keyword evidence="1" id="KW-1133">Transmembrane helix</keyword>
<dbReference type="EMBL" id="FNGO01000005">
    <property type="protein sequence ID" value="SDL55420.1"/>
    <property type="molecule type" value="Genomic_DNA"/>
</dbReference>
<keyword evidence="1" id="KW-0472">Membrane</keyword>
<sequence length="179" mass="19234">MRRESFPRLLKGLLTGIIFGFLLQKGGVTRYNVIVGQLKLDDFTVLKIILTAVIVGMIGIYALYDLGWVQLSPKNPPLKMVIPGGLIFGIGFAVLGYCPGTLAGAAGQGNLDALIPGLVGITLGAALYAVFKERFGGVFEGEGFSEATLPRYMGLNHWKIILPSAAILGMFLLVLEIFF</sequence>
<feature type="transmembrane region" description="Helical" evidence="1">
    <location>
        <begin position="44"/>
        <end position="64"/>
    </location>
</feature>
<gene>
    <name evidence="2" type="ORF">SAMN04488692_105148</name>
</gene>
<keyword evidence="1" id="KW-0812">Transmembrane</keyword>
<name>A0A1G9KZX8_9FIRM</name>
<accession>A0A1G9KZX8</accession>